<dbReference type="InterPro" id="IPR014784">
    <property type="entry name" value="Cu2_ascorb_mOase-like_C"/>
</dbReference>
<evidence type="ECO:0000256" key="7">
    <source>
        <dbReference type="SAM" id="Phobius"/>
    </source>
</evidence>
<evidence type="ECO:0000259" key="8">
    <source>
        <dbReference type="PROSITE" id="PS50836"/>
    </source>
</evidence>
<dbReference type="CDD" id="cd09631">
    <property type="entry name" value="DOMON_DOH"/>
    <property type="match status" value="1"/>
</dbReference>
<dbReference type="PANTHER" id="PTHR10157">
    <property type="entry name" value="DOPAMINE BETA HYDROXYLASE RELATED"/>
    <property type="match status" value="1"/>
</dbReference>
<feature type="domain" description="DOMON" evidence="8">
    <location>
        <begin position="42"/>
        <end position="159"/>
    </location>
</feature>
<evidence type="ECO:0000256" key="1">
    <source>
        <dbReference type="ARBA" id="ARBA00004370"/>
    </source>
</evidence>
<dbReference type="InterPro" id="IPR005018">
    <property type="entry name" value="DOMON_domain"/>
</dbReference>
<dbReference type="InterPro" id="IPR045266">
    <property type="entry name" value="DOH_DOMON"/>
</dbReference>
<feature type="transmembrane region" description="Helical" evidence="7">
    <location>
        <begin position="7"/>
        <end position="27"/>
    </location>
</feature>
<dbReference type="PROSITE" id="PS50836">
    <property type="entry name" value="DOMON"/>
    <property type="match status" value="1"/>
</dbReference>
<dbReference type="PRINTS" id="PR00767">
    <property type="entry name" value="DBMONOXGNASE"/>
</dbReference>
<dbReference type="AlphaFoldDB" id="A0A814XGV8"/>
<dbReference type="InterPro" id="IPR008977">
    <property type="entry name" value="PHM/PNGase_F_dom_sf"/>
</dbReference>
<name>A0A814XGV8_ADIRI</name>
<dbReference type="InterPro" id="IPR036939">
    <property type="entry name" value="Cu2_ascorb_mOase_N_sf"/>
</dbReference>
<evidence type="ECO:0000256" key="4">
    <source>
        <dbReference type="ARBA" id="ARBA00023136"/>
    </source>
</evidence>
<dbReference type="SUPFAM" id="SSF49344">
    <property type="entry name" value="CBD9-like"/>
    <property type="match status" value="1"/>
</dbReference>
<dbReference type="Proteomes" id="UP000663828">
    <property type="component" value="Unassembled WGS sequence"/>
</dbReference>
<sequence>MSSKILLYYYYFSLITTKIVMGISSPIEPLSVHDHTIELEKNCVQLWWTVNEEEHQILFELHVKTTGWIALGISPAGGMKDADIAVSWVTSSGKSFIEDRFVFGKTKPMIDNTTQDWFLLGAQEKNGWTATQFKRAFDSCDPMDVPIKSGTNILIFAYGLVDPDIDITYHEERRGTRILPLRSYSNQPMENIFNQLDFFDLHFEDLMVPSTDTTYYCKVFKSPTRFHAKRHAIAHEILIDPRNINLLHHLDLFECNSKEILDDTNLPDGICDEILTRVRMCSLNLATAWAVGADVVTMYPKEAGYAINTDIGSKYFMIKIHYDNPRLLSNLRDSSGIRFYLGDNLRENDMGYLVLGTSSYPSSLALPPNVKQFVVDSYCPPEATRNFPSSGVNVISALPHTHLQGSTVWTKLIRNHTAVQYLFNAEAFDFNHQFANQLAKLIKVYPGDAFATRCVYNTVNKKEMTLGGQRTVDEMCSHTFSYYPFVDSLSACMSRINVKSWQMKMNTSLNITNNDLEQWMMNLTWTSQLAAEWQQFYDTAQRDVTIYRGNGIESKILPTLPKYKDLNIELCSKKLMNNNSLGNQSNASIIFENKFLLLVFVTFVVLSTGKWIA</sequence>
<keyword evidence="5" id="KW-1015">Disulfide bond</keyword>
<comment type="caution">
    <text evidence="9">The sequence shown here is derived from an EMBL/GenBank/DDBJ whole genome shotgun (WGS) entry which is preliminary data.</text>
</comment>
<dbReference type="GO" id="GO:0005507">
    <property type="term" value="F:copper ion binding"/>
    <property type="evidence" value="ECO:0007669"/>
    <property type="project" value="InterPro"/>
</dbReference>
<dbReference type="GO" id="GO:0004500">
    <property type="term" value="F:dopamine beta-monooxygenase activity"/>
    <property type="evidence" value="ECO:0007669"/>
    <property type="project" value="InterPro"/>
</dbReference>
<dbReference type="Pfam" id="PF01082">
    <property type="entry name" value="Cu2_monooxygen"/>
    <property type="match status" value="1"/>
</dbReference>
<dbReference type="InterPro" id="IPR000945">
    <property type="entry name" value="DBH-like"/>
</dbReference>
<dbReference type="SUPFAM" id="SSF49742">
    <property type="entry name" value="PHM/PNGase F"/>
    <property type="match status" value="2"/>
</dbReference>
<accession>A0A814XGV8</accession>
<dbReference type="InterPro" id="IPR028460">
    <property type="entry name" value="Tbh/DBH"/>
</dbReference>
<organism evidence="9 10">
    <name type="scientific">Adineta ricciae</name>
    <name type="common">Rotifer</name>
    <dbReference type="NCBI Taxonomy" id="249248"/>
    <lineage>
        <taxon>Eukaryota</taxon>
        <taxon>Metazoa</taxon>
        <taxon>Spiralia</taxon>
        <taxon>Gnathifera</taxon>
        <taxon>Rotifera</taxon>
        <taxon>Eurotatoria</taxon>
        <taxon>Bdelloidea</taxon>
        <taxon>Adinetida</taxon>
        <taxon>Adinetidae</taxon>
        <taxon>Adineta</taxon>
    </lineage>
</organism>
<keyword evidence="4 7" id="KW-0472">Membrane</keyword>
<reference evidence="9" key="1">
    <citation type="submission" date="2021-02" db="EMBL/GenBank/DDBJ databases">
        <authorList>
            <person name="Nowell W R."/>
        </authorList>
    </citation>
    <scope>NUCLEOTIDE SEQUENCE</scope>
</reference>
<keyword evidence="7" id="KW-1133">Transmembrane helix</keyword>
<keyword evidence="6" id="KW-0325">Glycoprotein</keyword>
<evidence type="ECO:0000256" key="2">
    <source>
        <dbReference type="ARBA" id="ARBA00010676"/>
    </source>
</evidence>
<dbReference type="InterPro" id="IPR000323">
    <property type="entry name" value="Cu2_ascorb_mOase_N"/>
</dbReference>
<evidence type="ECO:0000313" key="10">
    <source>
        <dbReference type="Proteomes" id="UP000663828"/>
    </source>
</evidence>
<evidence type="ECO:0000256" key="3">
    <source>
        <dbReference type="ARBA" id="ARBA00022729"/>
    </source>
</evidence>
<dbReference type="FunFam" id="2.60.120.230:FF:000001">
    <property type="entry name" value="Monooxygenase, DBH-like 1"/>
    <property type="match status" value="1"/>
</dbReference>
<comment type="similarity">
    <text evidence="2">Belongs to the copper type II ascorbate-dependent monooxygenase family.</text>
</comment>
<dbReference type="Pfam" id="PF03712">
    <property type="entry name" value="Cu2_monoox_C"/>
    <property type="match status" value="1"/>
</dbReference>
<evidence type="ECO:0000313" key="9">
    <source>
        <dbReference type="EMBL" id="CAF1217697.1"/>
    </source>
</evidence>
<dbReference type="Pfam" id="PF03351">
    <property type="entry name" value="DOMON"/>
    <property type="match status" value="1"/>
</dbReference>
<dbReference type="SMART" id="SM00664">
    <property type="entry name" value="DoH"/>
    <property type="match status" value="1"/>
</dbReference>
<proteinExistence type="inferred from homology"/>
<dbReference type="Gene3D" id="2.60.40.1210">
    <property type="entry name" value="Cellobiose dehydrogenase, cytochrome domain"/>
    <property type="match status" value="1"/>
</dbReference>
<evidence type="ECO:0000256" key="5">
    <source>
        <dbReference type="ARBA" id="ARBA00023157"/>
    </source>
</evidence>
<gene>
    <name evidence="9" type="ORF">XAT740_LOCUS24536</name>
</gene>
<dbReference type="Gene3D" id="2.60.120.230">
    <property type="match status" value="1"/>
</dbReference>
<dbReference type="InterPro" id="IPR024548">
    <property type="entry name" value="Cu2_monoox_C"/>
</dbReference>
<dbReference type="PANTHER" id="PTHR10157:SF23">
    <property type="entry name" value="MOXD1 HOMOLOG 1"/>
    <property type="match status" value="1"/>
</dbReference>
<protein>
    <recommendedName>
        <fullName evidence="8">DOMON domain-containing protein</fullName>
    </recommendedName>
</protein>
<keyword evidence="3" id="KW-0732">Signal</keyword>
<keyword evidence="10" id="KW-1185">Reference proteome</keyword>
<dbReference type="EMBL" id="CAJNOR010001904">
    <property type="protein sequence ID" value="CAF1217697.1"/>
    <property type="molecule type" value="Genomic_DNA"/>
</dbReference>
<keyword evidence="7" id="KW-0812">Transmembrane</keyword>
<dbReference type="GO" id="GO:0016020">
    <property type="term" value="C:membrane"/>
    <property type="evidence" value="ECO:0007669"/>
    <property type="project" value="UniProtKB-SubCell"/>
</dbReference>
<evidence type="ECO:0000256" key="6">
    <source>
        <dbReference type="ARBA" id="ARBA00023180"/>
    </source>
</evidence>
<comment type="subcellular location">
    <subcellularLocation>
        <location evidence="1">Membrane</location>
    </subcellularLocation>
</comment>
<dbReference type="FunFam" id="2.60.40.1210:FF:000001">
    <property type="entry name" value="Monooxygenase, DBH-like 1, like"/>
    <property type="match status" value="1"/>
</dbReference>
<dbReference type="Gene3D" id="2.60.120.310">
    <property type="entry name" value="Copper type II, ascorbate-dependent monooxygenase, N-terminal domain"/>
    <property type="match status" value="1"/>
</dbReference>